<sequence length="166" mass="19310">MAYRNKTYVAFDGDVDIAWYWLLKAWAANGGFDFYDAHDVNNARDTSSEESIKRQLLKRFDNSKMFILLLGEHTAALRKFLPWEIKQALARKLPIIVVNLNGKRAMDPNRCPKILRESLAIHIPYKKALLKYAMDNWPDSDKEYRRRGKSGPFCYRSSVYSDLGID</sequence>
<dbReference type="EMBL" id="VYSG01000003">
    <property type="protein sequence ID" value="NEG70342.1"/>
    <property type="molecule type" value="Genomic_DNA"/>
</dbReference>
<comment type="caution">
    <text evidence="2">The sequence shown here is derived from an EMBL/GenBank/DDBJ whole genome shotgun (WGS) entry which is preliminary data.</text>
</comment>
<dbReference type="InterPro" id="IPR015032">
    <property type="entry name" value="ThsB__TIR-like_domain"/>
</dbReference>
<dbReference type="Gene3D" id="3.40.50.11200">
    <property type="match status" value="1"/>
</dbReference>
<evidence type="ECO:0000313" key="3">
    <source>
        <dbReference type="Proteomes" id="UP000469292"/>
    </source>
</evidence>
<protein>
    <submittedName>
        <fullName evidence="2">Molecular chaperone Tir</fullName>
    </submittedName>
</protein>
<feature type="domain" description="Thoeris protein ThsB TIR-like" evidence="1">
    <location>
        <begin position="8"/>
        <end position="104"/>
    </location>
</feature>
<accession>A0A6I5NNR5</accession>
<dbReference type="AlphaFoldDB" id="A0A6I5NNR5"/>
<name>A0A6I5NNR5_9BIFI</name>
<evidence type="ECO:0000313" key="2">
    <source>
        <dbReference type="EMBL" id="NEG70342.1"/>
    </source>
</evidence>
<dbReference type="RefSeq" id="WP_163227942.1">
    <property type="nucleotide sequence ID" value="NZ_VYSG01000003.1"/>
</dbReference>
<reference evidence="2 3" key="1">
    <citation type="submission" date="2019-09" db="EMBL/GenBank/DDBJ databases">
        <title>Phylogenetic characterization of a novel taxon of the genus Bifidobacterium: Bifidobacterium choloepi sp. nov.</title>
        <authorList>
            <person name="Modesto M."/>
            <person name="Satti M."/>
        </authorList>
    </citation>
    <scope>NUCLEOTIDE SEQUENCE [LARGE SCALE GENOMIC DNA]</scope>
    <source>
        <strain evidence="2 3">BRDM6</strain>
    </source>
</reference>
<dbReference type="Pfam" id="PF08937">
    <property type="entry name" value="ThsB_TIR"/>
    <property type="match status" value="1"/>
</dbReference>
<gene>
    <name evidence="2" type="ORF">F6S87_07005</name>
</gene>
<proteinExistence type="predicted"/>
<dbReference type="Proteomes" id="UP000469292">
    <property type="component" value="Unassembled WGS sequence"/>
</dbReference>
<evidence type="ECO:0000259" key="1">
    <source>
        <dbReference type="Pfam" id="PF08937"/>
    </source>
</evidence>
<organism evidence="2 3">
    <name type="scientific">Bifidobacterium choloepi</name>
    <dbReference type="NCBI Taxonomy" id="2614131"/>
    <lineage>
        <taxon>Bacteria</taxon>
        <taxon>Bacillati</taxon>
        <taxon>Actinomycetota</taxon>
        <taxon>Actinomycetes</taxon>
        <taxon>Bifidobacteriales</taxon>
        <taxon>Bifidobacteriaceae</taxon>
        <taxon>Bifidobacterium</taxon>
    </lineage>
</organism>
<keyword evidence="3" id="KW-1185">Reference proteome</keyword>